<keyword evidence="2" id="KW-1185">Reference proteome</keyword>
<dbReference type="RefSeq" id="WP_152574418.1">
    <property type="nucleotide sequence ID" value="NZ_VIKU02000003.1"/>
</dbReference>
<organism evidence="1 2">
    <name type="scientific">Pelagihabitans pacificus</name>
    <dbReference type="NCBI Taxonomy" id="2696054"/>
    <lineage>
        <taxon>Bacteria</taxon>
        <taxon>Pseudomonadati</taxon>
        <taxon>Bacteroidota</taxon>
        <taxon>Flavobacteriia</taxon>
        <taxon>Flavobacteriales</taxon>
        <taxon>Flavobacteriaceae</taxon>
        <taxon>Pelagihabitans</taxon>
    </lineage>
</organism>
<proteinExistence type="predicted"/>
<evidence type="ECO:0000313" key="2">
    <source>
        <dbReference type="Proteomes" id="UP000707206"/>
    </source>
</evidence>
<reference evidence="1" key="2">
    <citation type="submission" date="2020-03" db="EMBL/GenBank/DDBJ databases">
        <title>Flavobacteriaceae bacterium strain TP-CH-4, a member of the family Flavobacteriaceae isolated from a deep-sea seamount.</title>
        <authorList>
            <person name="Zhang D.-C."/>
        </authorList>
    </citation>
    <scope>NUCLEOTIDE SEQUENCE</scope>
    <source>
        <strain evidence="1">TP-CH-4</strain>
    </source>
</reference>
<protein>
    <submittedName>
        <fullName evidence="1">Uncharacterized protein</fullName>
    </submittedName>
</protein>
<dbReference type="EMBL" id="VIKU02000003">
    <property type="protein sequence ID" value="NHF59910.1"/>
    <property type="molecule type" value="Genomic_DNA"/>
</dbReference>
<reference evidence="1" key="1">
    <citation type="submission" date="2019-07" db="EMBL/GenBank/DDBJ databases">
        <authorList>
            <person name="De-Chao Zhang Q."/>
        </authorList>
    </citation>
    <scope>NUCLEOTIDE SEQUENCE</scope>
    <source>
        <strain evidence="1">TP-CH-4</strain>
    </source>
</reference>
<dbReference type="Proteomes" id="UP000707206">
    <property type="component" value="Unassembled WGS sequence"/>
</dbReference>
<comment type="caution">
    <text evidence="1">The sequence shown here is derived from an EMBL/GenBank/DDBJ whole genome shotgun (WGS) entry which is preliminary data.</text>
</comment>
<name>A0A967E6S2_9FLAO</name>
<dbReference type="InterPro" id="IPR046732">
    <property type="entry name" value="DUF6624"/>
</dbReference>
<gene>
    <name evidence="1" type="ORF">FK220_011200</name>
</gene>
<sequence length="228" mass="26534">MKILWISVLCSFILCPVRDLHAQKDLQRPKETLDSVLLTKLDAMKKVDQYYAGQPQGKYQGDWENWYKARDSISRLHIKVLDSILDRRGYPGFDLVGKQGSLSFWLIAQHADWNPDFQQKVLLLLKEEVDKGNANAQNYGYLVDRVRINTNRPQVYGTQLDYNEKGQAFPKNLENPKNVNKRRAELGMEVLEIYLNSVTKAHFKRNRAYLVKQGIMAPVLYEVPKDKY</sequence>
<accession>A0A967E6S2</accession>
<dbReference type="AlphaFoldDB" id="A0A967E6S2"/>
<evidence type="ECO:0000313" key="1">
    <source>
        <dbReference type="EMBL" id="NHF59910.1"/>
    </source>
</evidence>
<dbReference type="Pfam" id="PF20329">
    <property type="entry name" value="DUF6624"/>
    <property type="match status" value="1"/>
</dbReference>